<evidence type="ECO:0000313" key="1">
    <source>
        <dbReference type="EMBL" id="BDX05498.1"/>
    </source>
</evidence>
<reference evidence="1" key="1">
    <citation type="submission" date="2023-01" db="EMBL/GenBank/DDBJ databases">
        <title>Complete genome sequence of Planctobacterium marinum strain Dej080120_11.</title>
        <authorList>
            <person name="Ueki S."/>
            <person name="Maruyama F."/>
        </authorList>
    </citation>
    <scope>NUCLEOTIDE SEQUENCE</scope>
    <source>
        <strain evidence="1">Dej080120_11</strain>
    </source>
</reference>
<dbReference type="AlphaFoldDB" id="A0AA48HEI0"/>
<dbReference type="KEGG" id="pmaw:MACH26_10190"/>
<dbReference type="InterPro" id="IPR045508">
    <property type="entry name" value="DUF6482"/>
</dbReference>
<dbReference type="RefSeq" id="WP_338291474.1">
    <property type="nucleotide sequence ID" value="NZ_AP027272.1"/>
</dbReference>
<accession>A0AA48HEI0</accession>
<protein>
    <submittedName>
        <fullName evidence="1">Uncharacterized protein</fullName>
    </submittedName>
</protein>
<keyword evidence="2" id="KW-1185">Reference proteome</keyword>
<evidence type="ECO:0000313" key="2">
    <source>
        <dbReference type="Proteomes" id="UP001333710"/>
    </source>
</evidence>
<dbReference type="Proteomes" id="UP001333710">
    <property type="component" value="Chromosome"/>
</dbReference>
<gene>
    <name evidence="1" type="ORF">MACH26_10190</name>
</gene>
<organism evidence="1 2">
    <name type="scientific">Planctobacterium marinum</name>
    <dbReference type="NCBI Taxonomy" id="1631968"/>
    <lineage>
        <taxon>Bacteria</taxon>
        <taxon>Pseudomonadati</taxon>
        <taxon>Pseudomonadota</taxon>
        <taxon>Gammaproteobacteria</taxon>
        <taxon>Alteromonadales</taxon>
        <taxon>Alteromonadaceae</taxon>
        <taxon>Planctobacterium</taxon>
    </lineage>
</organism>
<name>A0AA48HEI0_9ALTE</name>
<dbReference type="Pfam" id="PF20090">
    <property type="entry name" value="DUF6482"/>
    <property type="match status" value="1"/>
</dbReference>
<sequence>MNLHIESFEGGFYLASIEDENRTWYLYDEQNHPKKFNCINEIKSFLDNERFEKVWLKQNTPYDEMCGMTPDPEALKMEIEWH</sequence>
<proteinExistence type="predicted"/>
<dbReference type="EMBL" id="AP027272">
    <property type="protein sequence ID" value="BDX05498.1"/>
    <property type="molecule type" value="Genomic_DNA"/>
</dbReference>